<proteinExistence type="predicted"/>
<reference evidence="2" key="1">
    <citation type="submission" date="2013-06" db="EMBL/GenBank/DDBJ databases">
        <authorList>
            <person name="Zhao Q."/>
        </authorList>
    </citation>
    <scope>NUCLEOTIDE SEQUENCE</scope>
    <source>
        <strain evidence="2">cv. W1943</strain>
    </source>
</reference>
<dbReference type="eggNOG" id="ENOG502R53J">
    <property type="taxonomic scope" value="Eukaryota"/>
</dbReference>
<sequence>MQLHMEEIRAQDRDRRSRDMSKFKIKRKSFRLCYRDQYGTTGACDESFLLRMTPLHKELSLRTEAIYVSAFYEMLKANGMHQWVVFHEHKNTIKKSLDNLKHALRRYKKQSNKIGAILLGAKERRQVWIHRP</sequence>
<dbReference type="Gramene" id="ORUFI01G03740.1">
    <property type="protein sequence ID" value="ORUFI01G03740.1"/>
    <property type="gene ID" value="ORUFI01G03740"/>
</dbReference>
<dbReference type="HOGENOM" id="CLU_1920519_0_0_1"/>
<keyword evidence="2" id="KW-1185">Reference proteome</keyword>
<dbReference type="Proteomes" id="UP000008022">
    <property type="component" value="Unassembled WGS sequence"/>
</dbReference>
<protein>
    <submittedName>
        <fullName evidence="1">Uncharacterized protein</fullName>
    </submittedName>
</protein>
<evidence type="ECO:0000313" key="1">
    <source>
        <dbReference type="EnsemblPlants" id="ORUFI01G03740.1"/>
    </source>
</evidence>
<accession>A0A0E0MRI8</accession>
<organism evidence="1 2">
    <name type="scientific">Oryza rufipogon</name>
    <name type="common">Brownbeard rice</name>
    <name type="synonym">Asian wild rice</name>
    <dbReference type="NCBI Taxonomy" id="4529"/>
    <lineage>
        <taxon>Eukaryota</taxon>
        <taxon>Viridiplantae</taxon>
        <taxon>Streptophyta</taxon>
        <taxon>Embryophyta</taxon>
        <taxon>Tracheophyta</taxon>
        <taxon>Spermatophyta</taxon>
        <taxon>Magnoliopsida</taxon>
        <taxon>Liliopsida</taxon>
        <taxon>Poales</taxon>
        <taxon>Poaceae</taxon>
        <taxon>BOP clade</taxon>
        <taxon>Oryzoideae</taxon>
        <taxon>Oryzeae</taxon>
        <taxon>Oryzinae</taxon>
        <taxon>Oryza</taxon>
    </lineage>
</organism>
<evidence type="ECO:0000313" key="2">
    <source>
        <dbReference type="Proteomes" id="UP000008022"/>
    </source>
</evidence>
<reference evidence="1" key="2">
    <citation type="submission" date="2015-06" db="UniProtKB">
        <authorList>
            <consortium name="EnsemblPlants"/>
        </authorList>
    </citation>
    <scope>IDENTIFICATION</scope>
</reference>
<dbReference type="AlphaFoldDB" id="A0A0E0MRI8"/>
<name>A0A0E0MRI8_ORYRU</name>
<dbReference type="EnsemblPlants" id="ORUFI01G03740.1">
    <property type="protein sequence ID" value="ORUFI01G03740.1"/>
    <property type="gene ID" value="ORUFI01G03740"/>
</dbReference>